<dbReference type="KEGG" id="pht:BLM14_13985"/>
<sequence>MAGKVSDYRSSTDFGTRAHTIMKENILHNYSGRLIPERSYLKYFEELEGDERYREGGVRYGLKDSLRLDVLEKVGNGVICVYDLKTGKSGLSPARIREIGQSVHKNFGIVNRILIIPIQPWLGY</sequence>
<comment type="caution">
    <text evidence="1">The sequence shown here is derived from an EMBL/GenBank/DDBJ whole genome shotgun (WGS) entry which is preliminary data.</text>
</comment>
<proteinExistence type="predicted"/>
<dbReference type="Proteomes" id="UP000232163">
    <property type="component" value="Unassembled WGS sequence"/>
</dbReference>
<evidence type="ECO:0000313" key="2">
    <source>
        <dbReference type="Proteomes" id="UP000232163"/>
    </source>
</evidence>
<reference evidence="1 2" key="1">
    <citation type="journal article" date="2017" name="Int J Environ Stud">
        <title>Does the Miocene-Pliocene relict legume Oxytropis triphylla form nitrogen-fixing nodules with a combination of bacterial strains?</title>
        <authorList>
            <person name="Safronova V."/>
            <person name="Belimov A."/>
            <person name="Sazanova A."/>
            <person name="Kuznetsova I."/>
            <person name="Popova J."/>
            <person name="Andronov E."/>
            <person name="Verkhozina A."/>
            <person name="Tikhonovich I."/>
        </authorList>
    </citation>
    <scope>NUCLEOTIDE SEQUENCE [LARGE SCALE GENOMIC DNA]</scope>
    <source>
        <strain evidence="1 2">Tri-38</strain>
    </source>
</reference>
<keyword evidence="2" id="KW-1185">Reference proteome</keyword>
<gene>
    <name evidence="1" type="ORF">B5P45_24445</name>
</gene>
<evidence type="ECO:0000313" key="1">
    <source>
        <dbReference type="EMBL" id="PIO42184.1"/>
    </source>
</evidence>
<accession>A0A2N9VRR6</accession>
<dbReference type="EMBL" id="MZMT01000053">
    <property type="protein sequence ID" value="PIO42184.1"/>
    <property type="molecule type" value="Genomic_DNA"/>
</dbReference>
<name>A0A2N9VRR6_9HYPH</name>
<protein>
    <recommendedName>
        <fullName evidence="3">PD-(D/E)XK endonuclease-like domain-containing protein</fullName>
    </recommendedName>
</protein>
<dbReference type="AlphaFoldDB" id="A0A2N9VRR6"/>
<evidence type="ECO:0008006" key="3">
    <source>
        <dbReference type="Google" id="ProtNLM"/>
    </source>
</evidence>
<organism evidence="1 2">
    <name type="scientific">Phyllobacterium zundukense</name>
    <dbReference type="NCBI Taxonomy" id="1867719"/>
    <lineage>
        <taxon>Bacteria</taxon>
        <taxon>Pseudomonadati</taxon>
        <taxon>Pseudomonadota</taxon>
        <taxon>Alphaproteobacteria</taxon>
        <taxon>Hyphomicrobiales</taxon>
        <taxon>Phyllobacteriaceae</taxon>
        <taxon>Phyllobacterium</taxon>
    </lineage>
</organism>